<protein>
    <submittedName>
        <fullName evidence="6">Putative Myb family transcription factor</fullName>
    </submittedName>
</protein>
<gene>
    <name evidence="6" type="ORF">D0Y65_005342</name>
</gene>
<organism evidence="6 7">
    <name type="scientific">Glycine soja</name>
    <name type="common">Wild soybean</name>
    <dbReference type="NCBI Taxonomy" id="3848"/>
    <lineage>
        <taxon>Eukaryota</taxon>
        <taxon>Viridiplantae</taxon>
        <taxon>Streptophyta</taxon>
        <taxon>Embryophyta</taxon>
        <taxon>Tracheophyta</taxon>
        <taxon>Spermatophyta</taxon>
        <taxon>Magnoliopsida</taxon>
        <taxon>eudicotyledons</taxon>
        <taxon>Gunneridae</taxon>
        <taxon>Pentapetalae</taxon>
        <taxon>rosids</taxon>
        <taxon>fabids</taxon>
        <taxon>Fabales</taxon>
        <taxon>Fabaceae</taxon>
        <taxon>Papilionoideae</taxon>
        <taxon>50 kb inversion clade</taxon>
        <taxon>NPAAA clade</taxon>
        <taxon>indigoferoid/millettioid clade</taxon>
        <taxon>Phaseoleae</taxon>
        <taxon>Glycine</taxon>
        <taxon>Glycine subgen. Soja</taxon>
    </lineage>
</organism>
<proteinExistence type="predicted"/>
<evidence type="ECO:0000313" key="6">
    <source>
        <dbReference type="EMBL" id="RZC27149.1"/>
    </source>
</evidence>
<dbReference type="InterPro" id="IPR001005">
    <property type="entry name" value="SANT/Myb"/>
</dbReference>
<evidence type="ECO:0000259" key="5">
    <source>
        <dbReference type="PROSITE" id="PS51294"/>
    </source>
</evidence>
<evidence type="ECO:0000313" key="7">
    <source>
        <dbReference type="Proteomes" id="UP000289340"/>
    </source>
</evidence>
<evidence type="ECO:0000256" key="2">
    <source>
        <dbReference type="ARBA" id="ARBA00023015"/>
    </source>
</evidence>
<accession>A0A445LVC3</accession>
<evidence type="ECO:0000256" key="1">
    <source>
        <dbReference type="ARBA" id="ARBA00004123"/>
    </source>
</evidence>
<keyword evidence="2" id="KW-0805">Transcription regulation</keyword>
<dbReference type="GO" id="GO:0003700">
    <property type="term" value="F:DNA-binding transcription factor activity"/>
    <property type="evidence" value="ECO:0007669"/>
    <property type="project" value="InterPro"/>
</dbReference>
<dbReference type="InterPro" id="IPR046955">
    <property type="entry name" value="PHR1-like"/>
</dbReference>
<name>A0A445LVC3_GLYSO</name>
<dbReference type="InterPro" id="IPR006447">
    <property type="entry name" value="Myb_dom_plants"/>
</dbReference>
<dbReference type="InterPro" id="IPR017930">
    <property type="entry name" value="Myb_dom"/>
</dbReference>
<dbReference type="Proteomes" id="UP000289340">
    <property type="component" value="Chromosome 2"/>
</dbReference>
<keyword evidence="4" id="KW-0539">Nucleus</keyword>
<sequence>MKNSERSSVRKYNKSELPRLRWTPELHQHFVEAIQSLGGSHKATPKRILQQMRVKGLRIAHIKSHLQMYRNMKGHAIVAPVDQLLEGKAKDFKICSNICPTERNFKRELHLLDYKDGLSQTSQETDYDLNQEPQSSAVLLLSDDMSNEEENFADLSLISFSMPLISMMQSENSKEIMRFSSSTAAAAANHSVVDSSSSTPSFANNYINLDLTI</sequence>
<comment type="subcellular location">
    <subcellularLocation>
        <location evidence="1">Nucleus</location>
    </subcellularLocation>
</comment>
<evidence type="ECO:0000256" key="3">
    <source>
        <dbReference type="ARBA" id="ARBA00023163"/>
    </source>
</evidence>
<reference evidence="6 7" key="1">
    <citation type="submission" date="2018-09" db="EMBL/GenBank/DDBJ databases">
        <title>A high-quality reference genome of wild soybean provides a powerful tool to mine soybean genomes.</title>
        <authorList>
            <person name="Xie M."/>
            <person name="Chung C.Y.L."/>
            <person name="Li M.-W."/>
            <person name="Wong F.-L."/>
            <person name="Chan T.-F."/>
            <person name="Lam H.-M."/>
        </authorList>
    </citation>
    <scope>NUCLEOTIDE SEQUENCE [LARGE SCALE GENOMIC DNA]</scope>
    <source>
        <strain evidence="7">cv. W05</strain>
        <tissue evidence="6">Hypocotyl of etiolated seedlings</tissue>
    </source>
</reference>
<dbReference type="GO" id="GO:0003677">
    <property type="term" value="F:DNA binding"/>
    <property type="evidence" value="ECO:0007669"/>
    <property type="project" value="InterPro"/>
</dbReference>
<comment type="caution">
    <text evidence="6">The sequence shown here is derived from an EMBL/GenBank/DDBJ whole genome shotgun (WGS) entry which is preliminary data.</text>
</comment>
<dbReference type="PANTHER" id="PTHR31314">
    <property type="entry name" value="MYB FAMILY TRANSCRIPTION FACTOR PHL7-LIKE"/>
    <property type="match status" value="1"/>
</dbReference>
<feature type="domain" description="HTH myb-type" evidence="5">
    <location>
        <begin position="14"/>
        <end position="74"/>
    </location>
</feature>
<dbReference type="FunFam" id="1.10.10.60:FF:000002">
    <property type="entry name" value="Myb family transcription factor"/>
    <property type="match status" value="1"/>
</dbReference>
<dbReference type="EMBL" id="QZWG01000002">
    <property type="protein sequence ID" value="RZC27149.1"/>
    <property type="molecule type" value="Genomic_DNA"/>
</dbReference>
<dbReference type="Gene3D" id="1.10.10.60">
    <property type="entry name" value="Homeodomain-like"/>
    <property type="match status" value="1"/>
</dbReference>
<dbReference type="Gramene" id="XM_028364136.1">
    <property type="protein sequence ID" value="XP_028219937.1"/>
    <property type="gene ID" value="LOC114401583"/>
</dbReference>
<dbReference type="InterPro" id="IPR009057">
    <property type="entry name" value="Homeodomain-like_sf"/>
</dbReference>
<dbReference type="PANTHER" id="PTHR31314:SF113">
    <property type="entry name" value="MYB FAMILY TRANSCRIPTION FACTOR MPH1"/>
    <property type="match status" value="1"/>
</dbReference>
<keyword evidence="3" id="KW-0804">Transcription</keyword>
<dbReference type="NCBIfam" id="TIGR01557">
    <property type="entry name" value="myb_SHAQKYF"/>
    <property type="match status" value="1"/>
</dbReference>
<dbReference type="Pfam" id="PF00249">
    <property type="entry name" value="Myb_DNA-binding"/>
    <property type="match status" value="1"/>
</dbReference>
<keyword evidence="7" id="KW-1185">Reference proteome</keyword>
<dbReference type="GO" id="GO:0005634">
    <property type="term" value="C:nucleus"/>
    <property type="evidence" value="ECO:0007669"/>
    <property type="project" value="UniProtKB-SubCell"/>
</dbReference>
<evidence type="ECO:0000256" key="4">
    <source>
        <dbReference type="ARBA" id="ARBA00023242"/>
    </source>
</evidence>
<dbReference type="SUPFAM" id="SSF46689">
    <property type="entry name" value="Homeodomain-like"/>
    <property type="match status" value="1"/>
</dbReference>
<dbReference type="AlphaFoldDB" id="A0A445LVC3"/>
<dbReference type="PROSITE" id="PS51294">
    <property type="entry name" value="HTH_MYB"/>
    <property type="match status" value="1"/>
</dbReference>